<evidence type="ECO:0000313" key="10">
    <source>
        <dbReference type="Proteomes" id="UP000030151"/>
    </source>
</evidence>
<feature type="compositionally biased region" description="Pro residues" evidence="7">
    <location>
        <begin position="622"/>
        <end position="635"/>
    </location>
</feature>
<dbReference type="eggNOG" id="KOG4400">
    <property type="taxonomic scope" value="Eukaryota"/>
</dbReference>
<dbReference type="EMBL" id="JELW01000008">
    <property type="protein sequence ID" value="EXV01440.1"/>
    <property type="molecule type" value="Genomic_DNA"/>
</dbReference>
<dbReference type="GO" id="GO:0071037">
    <property type="term" value="P:nuclear polyadenylation-dependent snRNA catabolic process"/>
    <property type="evidence" value="ECO:0007669"/>
    <property type="project" value="TreeGrafter"/>
</dbReference>
<keyword evidence="2" id="KW-0479">Metal-binding</keyword>
<proteinExistence type="predicted"/>
<evidence type="ECO:0000256" key="5">
    <source>
        <dbReference type="ARBA" id="ARBA00022833"/>
    </source>
</evidence>
<feature type="region of interest" description="Disordered" evidence="7">
    <location>
        <begin position="137"/>
        <end position="159"/>
    </location>
</feature>
<feature type="region of interest" description="Disordered" evidence="7">
    <location>
        <begin position="1"/>
        <end position="116"/>
    </location>
</feature>
<feature type="region of interest" description="Disordered" evidence="7">
    <location>
        <begin position="272"/>
        <end position="336"/>
    </location>
</feature>
<reference evidence="9 10" key="1">
    <citation type="submission" date="2014-02" db="EMBL/GenBank/DDBJ databases">
        <title>The genome sequence of the entomopathogenic fungus Metarhizium robertsii ARSEF 2575.</title>
        <authorList>
            <person name="Giuliano Garisto Donzelli B."/>
            <person name="Roe B.A."/>
            <person name="Macmil S.L."/>
            <person name="Krasnoff S.B."/>
            <person name="Gibson D.M."/>
        </authorList>
    </citation>
    <scope>NUCLEOTIDE SEQUENCE [LARGE SCALE GENOMIC DNA]</scope>
    <source>
        <strain evidence="9 10">ARSEF 2575</strain>
    </source>
</reference>
<feature type="domain" description="CCHC-type" evidence="8">
    <location>
        <begin position="373"/>
        <end position="389"/>
    </location>
</feature>
<feature type="compositionally biased region" description="Polar residues" evidence="7">
    <location>
        <begin position="33"/>
        <end position="50"/>
    </location>
</feature>
<dbReference type="PANTHER" id="PTHR46543">
    <property type="entry name" value="ZINC FINGER CCHC DOMAIN-CONTAINING PROTEIN 7"/>
    <property type="match status" value="1"/>
</dbReference>
<keyword evidence="6" id="KW-0539">Nucleus</keyword>
<dbReference type="AlphaFoldDB" id="A0A014NG91"/>
<dbReference type="Gene3D" id="4.10.60.10">
    <property type="entry name" value="Zinc finger, CCHC-type"/>
    <property type="match status" value="1"/>
</dbReference>
<evidence type="ECO:0000259" key="8">
    <source>
        <dbReference type="SMART" id="SM00343"/>
    </source>
</evidence>
<dbReference type="GO" id="GO:0003723">
    <property type="term" value="F:RNA binding"/>
    <property type="evidence" value="ECO:0007669"/>
    <property type="project" value="TreeGrafter"/>
</dbReference>
<feature type="compositionally biased region" description="Gly residues" evidence="7">
    <location>
        <begin position="659"/>
        <end position="675"/>
    </location>
</feature>
<feature type="compositionally biased region" description="Acidic residues" evidence="7">
    <location>
        <begin position="102"/>
        <end position="111"/>
    </location>
</feature>
<name>A0A014NG91_9HYPO</name>
<feature type="domain" description="CCHC-type" evidence="8">
    <location>
        <begin position="355"/>
        <end position="371"/>
    </location>
</feature>
<gene>
    <name evidence="9" type="ORF">X797_005536</name>
</gene>
<dbReference type="SUPFAM" id="SSF57756">
    <property type="entry name" value="Retrovirus zinc finger-like domains"/>
    <property type="match status" value="1"/>
</dbReference>
<dbReference type="InterPro" id="IPR036875">
    <property type="entry name" value="Znf_CCHC_sf"/>
</dbReference>
<feature type="compositionally biased region" description="Acidic residues" evidence="7">
    <location>
        <begin position="19"/>
        <end position="29"/>
    </location>
</feature>
<dbReference type="GO" id="GO:0071036">
    <property type="term" value="P:nuclear polyadenylation-dependent snoRNA catabolic process"/>
    <property type="evidence" value="ECO:0007669"/>
    <property type="project" value="TreeGrafter"/>
</dbReference>
<feature type="compositionally biased region" description="Polar residues" evidence="7">
    <location>
        <begin position="150"/>
        <end position="159"/>
    </location>
</feature>
<dbReference type="GO" id="GO:0008168">
    <property type="term" value="F:methyltransferase activity"/>
    <property type="evidence" value="ECO:0007669"/>
    <property type="project" value="UniProtKB-KW"/>
</dbReference>
<protein>
    <submittedName>
        <fullName evidence="9">Arginine methyltransferase-interacting protein</fullName>
    </submittedName>
</protein>
<feature type="domain" description="CCHC-type" evidence="8">
    <location>
        <begin position="457"/>
        <end position="473"/>
    </location>
</feature>
<evidence type="ECO:0000256" key="2">
    <source>
        <dbReference type="ARBA" id="ARBA00022723"/>
    </source>
</evidence>
<keyword evidence="3" id="KW-0677">Repeat</keyword>
<dbReference type="SMART" id="SM00343">
    <property type="entry name" value="ZnF_C2HC"/>
    <property type="match status" value="5"/>
</dbReference>
<dbReference type="Proteomes" id="UP000030151">
    <property type="component" value="Unassembled WGS sequence"/>
</dbReference>
<feature type="compositionally biased region" description="Polar residues" evidence="7">
    <location>
        <begin position="89"/>
        <end position="98"/>
    </location>
</feature>
<evidence type="ECO:0000256" key="7">
    <source>
        <dbReference type="SAM" id="MobiDB-lite"/>
    </source>
</evidence>
<dbReference type="GO" id="GO:0071031">
    <property type="term" value="P:nuclear mRNA surveillance of mRNA 3'-end processing"/>
    <property type="evidence" value="ECO:0007669"/>
    <property type="project" value="TreeGrafter"/>
</dbReference>
<evidence type="ECO:0000256" key="3">
    <source>
        <dbReference type="ARBA" id="ARBA00022737"/>
    </source>
</evidence>
<keyword evidence="9" id="KW-0489">Methyltransferase</keyword>
<dbReference type="HOGENOM" id="CLU_023950_0_0_1"/>
<dbReference type="PANTHER" id="PTHR46543:SF1">
    <property type="entry name" value="ZINC FINGER CCHC DOMAIN-CONTAINING PROTEIN 7"/>
    <property type="match status" value="1"/>
</dbReference>
<evidence type="ECO:0000256" key="4">
    <source>
        <dbReference type="ARBA" id="ARBA00022771"/>
    </source>
</evidence>
<comment type="caution">
    <text evidence="9">The sequence shown here is derived from an EMBL/GenBank/DDBJ whole genome shotgun (WGS) entry which is preliminary data.</text>
</comment>
<comment type="subcellular location">
    <subcellularLocation>
        <location evidence="1">Nucleus</location>
    </subcellularLocation>
</comment>
<dbReference type="GO" id="GO:0071035">
    <property type="term" value="P:nuclear polyadenylation-dependent rRNA catabolic process"/>
    <property type="evidence" value="ECO:0007669"/>
    <property type="project" value="TreeGrafter"/>
</dbReference>
<accession>A0A014NG91</accession>
<evidence type="ECO:0000256" key="6">
    <source>
        <dbReference type="ARBA" id="ARBA00023242"/>
    </source>
</evidence>
<dbReference type="GO" id="GO:0071039">
    <property type="term" value="P:nuclear polyadenylation-dependent CUT catabolic process"/>
    <property type="evidence" value="ECO:0007669"/>
    <property type="project" value="TreeGrafter"/>
</dbReference>
<dbReference type="GO" id="GO:0032259">
    <property type="term" value="P:methylation"/>
    <property type="evidence" value="ECO:0007669"/>
    <property type="project" value="UniProtKB-KW"/>
</dbReference>
<evidence type="ECO:0000256" key="1">
    <source>
        <dbReference type="ARBA" id="ARBA00004123"/>
    </source>
</evidence>
<feature type="domain" description="CCHC-type" evidence="8">
    <location>
        <begin position="420"/>
        <end position="436"/>
    </location>
</feature>
<feature type="domain" description="CCHC-type" evidence="8">
    <location>
        <begin position="393"/>
        <end position="409"/>
    </location>
</feature>
<sequence length="691" mass="74450">MSAKNGNETPGDVIRLGDSDDESNYEPEIDQVPISQPAPQGMDSQLSTPGQKRPRNEVDEGEEGEAHGFPPAATIHEHVPSRHPKRAKLSTSPSNHTHQASEECEVDESESEANPRAALEKGKEYMLVSAAEATAPLAHSTAATSPPATNGLSTSGHTTDQAEVDDLEPVARANMPREPPTYTVGSLSLDLPALSRKKQGSWTARFKDWVQVLRKHNPHNASAITPTVATDAFIYYLDTHNSRLRQAKKKAAKQAARDLLLAGTTQTAIEETKSWTDASPQQPAAKPPAKTQGANDGSPEEGEVSSNGSRPASTEMKYKTQNGDAPIVREGVPTGPEELEQQRRYFPSAADPSSMCLLCGLEGHRAIHCSRSKCRFCDSYDHWDFCCPSIQERCTKCRQLGHKAAACVEKLAMTTDEGLACLYCKSSEHLEDSCTDIWRSFHPEEQTIHTVVYLPSSCAVCGGKDHLSGDCRHRRGVCSNPTWSLQNRSLYMDYSCDALSIEDAANPEGNRKPLRAPETKIRGHAARTANIHYSESDDSDIEFLGKKLPKAPKEGVGKSRKSSYIQLTLPQMMGSHAVNSFQPLADQPPLPPGPPPSGPLTGGQSSRYPPPPGARGHHSQPTAPPPSLPSKPPPSTRGYHSVPPPPLLPPTNANRSRGGHGNQGGRGGGGGTGRGGRGRGRPRGRPRGRGR</sequence>
<feature type="region of interest" description="Disordered" evidence="7">
    <location>
        <begin position="581"/>
        <end position="691"/>
    </location>
</feature>
<organism evidence="9 10">
    <name type="scientific">Metarhizium robertsii</name>
    <dbReference type="NCBI Taxonomy" id="568076"/>
    <lineage>
        <taxon>Eukaryota</taxon>
        <taxon>Fungi</taxon>
        <taxon>Dikarya</taxon>
        <taxon>Ascomycota</taxon>
        <taxon>Pezizomycotina</taxon>
        <taxon>Sordariomycetes</taxon>
        <taxon>Hypocreomycetidae</taxon>
        <taxon>Hypocreales</taxon>
        <taxon>Clavicipitaceae</taxon>
        <taxon>Metarhizium</taxon>
    </lineage>
</organism>
<keyword evidence="9" id="KW-0808">Transferase</keyword>
<feature type="compositionally biased region" description="Pro residues" evidence="7">
    <location>
        <begin position="586"/>
        <end position="598"/>
    </location>
</feature>
<dbReference type="InterPro" id="IPR001878">
    <property type="entry name" value="Znf_CCHC"/>
</dbReference>
<dbReference type="GO" id="GO:0008270">
    <property type="term" value="F:zinc ion binding"/>
    <property type="evidence" value="ECO:0007669"/>
    <property type="project" value="UniProtKB-KW"/>
</dbReference>
<feature type="compositionally biased region" description="Low complexity" evidence="7">
    <location>
        <begin position="137"/>
        <end position="149"/>
    </location>
</feature>
<dbReference type="OrthoDB" id="7608935at2759"/>
<evidence type="ECO:0000313" key="9">
    <source>
        <dbReference type="EMBL" id="EXV01440.1"/>
    </source>
</evidence>
<feature type="compositionally biased region" description="Basic residues" evidence="7">
    <location>
        <begin position="676"/>
        <end position="691"/>
    </location>
</feature>
<keyword evidence="4" id="KW-0863">Zinc-finger</keyword>
<dbReference type="GO" id="GO:0071038">
    <property type="term" value="P:TRAMP-dependent tRNA surveillance pathway"/>
    <property type="evidence" value="ECO:0007669"/>
    <property type="project" value="TreeGrafter"/>
</dbReference>
<dbReference type="GO" id="GO:0031499">
    <property type="term" value="C:TRAMP complex"/>
    <property type="evidence" value="ECO:0007669"/>
    <property type="project" value="TreeGrafter"/>
</dbReference>
<dbReference type="InterPro" id="IPR051644">
    <property type="entry name" value="TRAMP_AT-DNA-binding"/>
</dbReference>
<keyword evidence="5" id="KW-0862">Zinc</keyword>
<feature type="compositionally biased region" description="Low complexity" evidence="7">
    <location>
        <begin position="278"/>
        <end position="290"/>
    </location>
</feature>